<proteinExistence type="predicted"/>
<accession>A0A6J7WX71</accession>
<sequence>MNENPNVEVEALTEAQLQQTIQELSDKVLNVTKKALADSNLALAPYGLKLEMHVAIKQVGEAGETPKEPE</sequence>
<organism evidence="1">
    <name type="scientific">uncultured Caudovirales phage</name>
    <dbReference type="NCBI Taxonomy" id="2100421"/>
    <lineage>
        <taxon>Viruses</taxon>
        <taxon>Duplodnaviria</taxon>
        <taxon>Heunggongvirae</taxon>
        <taxon>Uroviricota</taxon>
        <taxon>Caudoviricetes</taxon>
        <taxon>Peduoviridae</taxon>
        <taxon>Maltschvirus</taxon>
        <taxon>Maltschvirus maltsch</taxon>
    </lineage>
</organism>
<dbReference type="EMBL" id="LR798292">
    <property type="protein sequence ID" value="CAB5221448.1"/>
    <property type="molecule type" value="Genomic_DNA"/>
</dbReference>
<reference evidence="1" key="1">
    <citation type="submission" date="2020-05" db="EMBL/GenBank/DDBJ databases">
        <authorList>
            <person name="Chiriac C."/>
            <person name="Salcher M."/>
            <person name="Ghai R."/>
            <person name="Kavagutti S V."/>
        </authorList>
    </citation>
    <scope>NUCLEOTIDE SEQUENCE</scope>
</reference>
<name>A0A6J7WX71_9CAUD</name>
<protein>
    <submittedName>
        <fullName evidence="1">Uncharacterized protein</fullName>
    </submittedName>
</protein>
<evidence type="ECO:0000313" key="1">
    <source>
        <dbReference type="EMBL" id="CAB5221448.1"/>
    </source>
</evidence>
<gene>
    <name evidence="1" type="ORF">UFOVP244_167</name>
</gene>